<keyword evidence="3" id="KW-1185">Reference proteome</keyword>
<dbReference type="RefSeq" id="WP_215486564.1">
    <property type="nucleotide sequence ID" value="NZ_BAAAPJ010000003.1"/>
</dbReference>
<comment type="caution">
    <text evidence="2">The sequence shown here is derived from an EMBL/GenBank/DDBJ whole genome shotgun (WGS) entry which is preliminary data.</text>
</comment>
<feature type="transmembrane region" description="Helical" evidence="1">
    <location>
        <begin position="41"/>
        <end position="61"/>
    </location>
</feature>
<evidence type="ECO:0000313" key="2">
    <source>
        <dbReference type="EMBL" id="MBT8797321.1"/>
    </source>
</evidence>
<evidence type="ECO:0000313" key="3">
    <source>
        <dbReference type="Proteomes" id="UP000740605"/>
    </source>
</evidence>
<keyword evidence="1" id="KW-0812">Transmembrane</keyword>
<dbReference type="EMBL" id="JAFLHG010000003">
    <property type="protein sequence ID" value="MBT8797321.1"/>
    <property type="molecule type" value="Genomic_DNA"/>
</dbReference>
<feature type="transmembrane region" description="Helical" evidence="1">
    <location>
        <begin position="73"/>
        <end position="101"/>
    </location>
</feature>
<accession>A0ABS5XS13</accession>
<protein>
    <submittedName>
        <fullName evidence="2">AzlD domain-containing protein</fullName>
    </submittedName>
</protein>
<evidence type="ECO:0000256" key="1">
    <source>
        <dbReference type="SAM" id="Phobius"/>
    </source>
</evidence>
<sequence length="108" mass="11009">MTPDPSLWTAVLAASLLCVALKALGHVIPPRWFAAPAPSRIVDLLTVALLGALVAVQTLGVGQQIVMDARVPALIVAAGLLAVRAPFLVVVASGALVAALLRMWGIAA</sequence>
<organism evidence="2 3">
    <name type="scientific">Microbacterium flavum</name>
    <dbReference type="NCBI Taxonomy" id="415216"/>
    <lineage>
        <taxon>Bacteria</taxon>
        <taxon>Bacillati</taxon>
        <taxon>Actinomycetota</taxon>
        <taxon>Actinomycetes</taxon>
        <taxon>Micrococcales</taxon>
        <taxon>Microbacteriaceae</taxon>
        <taxon>Microbacterium</taxon>
    </lineage>
</organism>
<keyword evidence="1" id="KW-0472">Membrane</keyword>
<proteinExistence type="predicted"/>
<reference evidence="2 3" key="1">
    <citation type="submission" date="2021-03" db="EMBL/GenBank/DDBJ databases">
        <title>Microbacterium pauli sp. nov., isolated from microfiltered milk.</title>
        <authorList>
            <person name="Bellassi P."/>
            <person name="Fontana A."/>
            <person name="Callegari M.L."/>
            <person name="Lorenzo M."/>
            <person name="Cappa F."/>
        </authorList>
    </citation>
    <scope>NUCLEOTIDE SEQUENCE [LARGE SCALE GENOMIC DNA]</scope>
    <source>
        <strain evidence="2 3">DSM 18909</strain>
    </source>
</reference>
<keyword evidence="1" id="KW-1133">Transmembrane helix</keyword>
<name>A0ABS5XS13_9MICO</name>
<gene>
    <name evidence="2" type="ORF">J0P97_04445</name>
</gene>
<dbReference type="Proteomes" id="UP000740605">
    <property type="component" value="Unassembled WGS sequence"/>
</dbReference>